<dbReference type="OrthoDB" id="2284405at2759"/>
<sequence>MERSDACKGGKALKEISRVHFHIENAENGEDRTPLSSGNESDDSSDAESPGPALQVAKNIALSETNTQDNHKSKQQGAPAGGASTSTAAASAMASISYAVAEDLTQNSTAGEAKLKHSAQQVSQQDKQLLLTAPNTAECLTAYASSAGLTGLPQDVLLKLIQTGHLQLHTEEDGSGQQYISIPLTTNPAQALNATKDTTNARIGVIETAKDMRLKDAKSEKQLTKASLAKSSSVALTGLPIKQEFDEDNN</sequence>
<dbReference type="Proteomes" id="UP000606786">
    <property type="component" value="Unassembled WGS sequence"/>
</dbReference>
<feature type="region of interest" description="Disordered" evidence="1">
    <location>
        <begin position="21"/>
        <end position="85"/>
    </location>
</feature>
<reference evidence="2" key="1">
    <citation type="submission" date="2020-11" db="EMBL/GenBank/DDBJ databases">
        <authorList>
            <person name="Whitehead M."/>
        </authorList>
    </citation>
    <scope>NUCLEOTIDE SEQUENCE</scope>
    <source>
        <strain evidence="2">EGII</strain>
    </source>
</reference>
<feature type="compositionally biased region" description="Basic and acidic residues" evidence="1">
    <location>
        <begin position="21"/>
        <end position="33"/>
    </location>
</feature>
<keyword evidence="3" id="KW-1185">Reference proteome</keyword>
<evidence type="ECO:0000313" key="3">
    <source>
        <dbReference type="Proteomes" id="UP000606786"/>
    </source>
</evidence>
<comment type="caution">
    <text evidence="2">The sequence shown here is derived from an EMBL/GenBank/DDBJ whole genome shotgun (WGS) entry which is preliminary data.</text>
</comment>
<gene>
    <name evidence="2" type="ORF">CCAP1982_LOCUS20477</name>
</gene>
<evidence type="ECO:0000256" key="1">
    <source>
        <dbReference type="SAM" id="MobiDB-lite"/>
    </source>
</evidence>
<protein>
    <submittedName>
        <fullName evidence="2">(Mediterranean fruit fly) hypothetical protein</fullName>
    </submittedName>
</protein>
<evidence type="ECO:0000313" key="2">
    <source>
        <dbReference type="EMBL" id="CAD7012385.1"/>
    </source>
</evidence>
<proteinExistence type="predicted"/>
<dbReference type="AlphaFoldDB" id="A0A811V925"/>
<accession>A0A811V925</accession>
<dbReference type="EMBL" id="CAJHJT010000056">
    <property type="protein sequence ID" value="CAD7012385.1"/>
    <property type="molecule type" value="Genomic_DNA"/>
</dbReference>
<organism evidence="2 3">
    <name type="scientific">Ceratitis capitata</name>
    <name type="common">Mediterranean fruit fly</name>
    <name type="synonym">Tephritis capitata</name>
    <dbReference type="NCBI Taxonomy" id="7213"/>
    <lineage>
        <taxon>Eukaryota</taxon>
        <taxon>Metazoa</taxon>
        <taxon>Ecdysozoa</taxon>
        <taxon>Arthropoda</taxon>
        <taxon>Hexapoda</taxon>
        <taxon>Insecta</taxon>
        <taxon>Pterygota</taxon>
        <taxon>Neoptera</taxon>
        <taxon>Endopterygota</taxon>
        <taxon>Diptera</taxon>
        <taxon>Brachycera</taxon>
        <taxon>Muscomorpha</taxon>
        <taxon>Tephritoidea</taxon>
        <taxon>Tephritidae</taxon>
        <taxon>Ceratitis</taxon>
        <taxon>Ceratitis</taxon>
    </lineage>
</organism>
<name>A0A811V925_CERCA</name>